<comment type="caution">
    <text evidence="6">The sequence shown here is derived from an EMBL/GenBank/DDBJ whole genome shotgun (WGS) entry which is preliminary data.</text>
</comment>
<keyword evidence="7" id="KW-1185">Reference proteome</keyword>
<dbReference type="PANTHER" id="PTHR21576">
    <property type="entry name" value="UNCHARACTERIZED NODULIN-LIKE PROTEIN"/>
    <property type="match status" value="1"/>
</dbReference>
<keyword evidence="2 5" id="KW-0812">Transmembrane</keyword>
<dbReference type="OrthoDB" id="410267at2759"/>
<dbReference type="GO" id="GO:0000329">
    <property type="term" value="C:fungal-type vacuole membrane"/>
    <property type="evidence" value="ECO:0007669"/>
    <property type="project" value="TreeGrafter"/>
</dbReference>
<dbReference type="eggNOG" id="ENOG502S0C9">
    <property type="taxonomic scope" value="Eukaryota"/>
</dbReference>
<protein>
    <submittedName>
        <fullName evidence="6">Transporter</fullName>
    </submittedName>
</protein>
<comment type="subcellular location">
    <subcellularLocation>
        <location evidence="1">Membrane</location>
        <topology evidence="1">Multi-pass membrane protein</topology>
    </subcellularLocation>
</comment>
<evidence type="ECO:0000313" key="7">
    <source>
        <dbReference type="Proteomes" id="UP000006757"/>
    </source>
</evidence>
<feature type="transmembrane region" description="Helical" evidence="5">
    <location>
        <begin position="96"/>
        <end position="116"/>
    </location>
</feature>
<keyword evidence="3 5" id="KW-1133">Transmembrane helix</keyword>
<feature type="transmembrane region" description="Helical" evidence="5">
    <location>
        <begin position="200"/>
        <end position="219"/>
    </location>
</feature>
<reference evidence="6 7" key="1">
    <citation type="journal article" date="2012" name="Eukaryot. Cell">
        <title>Genome sequence of the Trichosporon asahii environmental strain CBS 8904.</title>
        <authorList>
            <person name="Yang R.Y."/>
            <person name="Li H.T."/>
            <person name="Zhu H."/>
            <person name="Zhou G.P."/>
            <person name="Wang M."/>
            <person name="Wang L."/>
        </authorList>
    </citation>
    <scope>NUCLEOTIDE SEQUENCE [LARGE SCALE GENOMIC DNA]</scope>
    <source>
        <strain evidence="6 7">CBS 8904</strain>
    </source>
</reference>
<feature type="transmembrane region" description="Helical" evidence="5">
    <location>
        <begin position="480"/>
        <end position="499"/>
    </location>
</feature>
<evidence type="ECO:0000256" key="3">
    <source>
        <dbReference type="ARBA" id="ARBA00022989"/>
    </source>
</evidence>
<evidence type="ECO:0000256" key="5">
    <source>
        <dbReference type="SAM" id="Phobius"/>
    </source>
</evidence>
<evidence type="ECO:0000313" key="6">
    <source>
        <dbReference type="EMBL" id="EKD03278.1"/>
    </source>
</evidence>
<dbReference type="Proteomes" id="UP000006757">
    <property type="component" value="Unassembled WGS sequence"/>
</dbReference>
<dbReference type="InParanoid" id="K1W301"/>
<feature type="transmembrane region" description="Helical" evidence="5">
    <location>
        <begin position="369"/>
        <end position="387"/>
    </location>
</feature>
<dbReference type="InterPro" id="IPR036259">
    <property type="entry name" value="MFS_trans_sf"/>
</dbReference>
<proteinExistence type="predicted"/>
<feature type="transmembrane region" description="Helical" evidence="5">
    <location>
        <begin position="128"/>
        <end position="150"/>
    </location>
</feature>
<evidence type="ECO:0000256" key="4">
    <source>
        <dbReference type="ARBA" id="ARBA00023136"/>
    </source>
</evidence>
<keyword evidence="4 5" id="KW-0472">Membrane</keyword>
<dbReference type="AlphaFoldDB" id="K1W301"/>
<feature type="transmembrane region" description="Helical" evidence="5">
    <location>
        <begin position="418"/>
        <end position="437"/>
    </location>
</feature>
<sequence>MTTIQPTIEYDEERTRPDDLAPPDVDAIVDSRKRWYRRLWDARSIETVTTCISICISAVQANGVYCWPTYPRRSLWGVYLCAAPLGSLTDHLGPRVGSLISALLSSAGYYLFAAILKAPWAAEWDNTYLLLTACYFSVGAATVGSYFAALTTASLSFPAHPTLSLSVPLSFMGLSSLFLSSFSNLSTFEDDNGELNVVKYLTFLGTLSLCVNLFSSVFMRILPPKQDEMDDAQGWDSDSEYEGNYGGDSLTIADLASSLHLDERAPLLIGGIEAARKDVEAEQHGRDVRWTVWKLVHNPGFWAFGMVITFCIGPSEMVIASIGNILTSLLPPDTLPVELFDALKASPTVVTFARSAAENSALALRNKHVLILSICSTVARLATGFLADMLAPPAPAIALATDPTEDGPVPNRARGFHLLRTSFNAICCVLLGLVFLWTSGFLDRESRLWVLSAGVGALYGAIFTLTPAIVSAHFGATSFGLTWGMVSYFPALGSVLFSVSSVSHDLKLTAVPVRVQLGAWQQD</sequence>
<dbReference type="SUPFAM" id="SSF103473">
    <property type="entry name" value="MFS general substrate transporter"/>
    <property type="match status" value="1"/>
</dbReference>
<organism evidence="6 7">
    <name type="scientific">Trichosporon asahii var. asahii (strain CBS 8904)</name>
    <name type="common">Yeast</name>
    <dbReference type="NCBI Taxonomy" id="1220162"/>
    <lineage>
        <taxon>Eukaryota</taxon>
        <taxon>Fungi</taxon>
        <taxon>Dikarya</taxon>
        <taxon>Basidiomycota</taxon>
        <taxon>Agaricomycotina</taxon>
        <taxon>Tremellomycetes</taxon>
        <taxon>Trichosporonales</taxon>
        <taxon>Trichosporonaceae</taxon>
        <taxon>Trichosporon</taxon>
    </lineage>
</organism>
<name>K1W301_TRIAC</name>
<feature type="transmembrane region" description="Helical" evidence="5">
    <location>
        <begin position="449"/>
        <end position="474"/>
    </location>
</feature>
<dbReference type="PANTHER" id="PTHR21576:SF158">
    <property type="entry name" value="RIBOSOMAL RNA-PROCESSING PROTEIN 12-LIKE CONSERVED DOMAIN-CONTAINING PROTEIN"/>
    <property type="match status" value="1"/>
</dbReference>
<feature type="transmembrane region" description="Helical" evidence="5">
    <location>
        <begin position="162"/>
        <end position="180"/>
    </location>
</feature>
<dbReference type="HOGENOM" id="CLU_012596_2_0_1"/>
<accession>K1W301</accession>
<dbReference type="STRING" id="1220162.K1W301"/>
<evidence type="ECO:0000256" key="2">
    <source>
        <dbReference type="ARBA" id="ARBA00022692"/>
    </source>
</evidence>
<dbReference type="EMBL" id="AMBO01000260">
    <property type="protein sequence ID" value="EKD03278.1"/>
    <property type="molecule type" value="Genomic_DNA"/>
</dbReference>
<gene>
    <name evidence="6" type="ORF">A1Q2_02388</name>
</gene>
<dbReference type="OMA" id="VGMYLCL"/>
<evidence type="ECO:0000256" key="1">
    <source>
        <dbReference type="ARBA" id="ARBA00004141"/>
    </source>
</evidence>